<proteinExistence type="inferred from homology"/>
<dbReference type="GO" id="GO:0015926">
    <property type="term" value="F:glucosidase activity"/>
    <property type="evidence" value="ECO:0007669"/>
    <property type="project" value="TreeGrafter"/>
</dbReference>
<feature type="region of interest" description="Disordered" evidence="9">
    <location>
        <begin position="1"/>
        <end position="34"/>
    </location>
</feature>
<keyword evidence="5 10" id="KW-1133">Transmembrane helix</keyword>
<comment type="subcellular location">
    <subcellularLocation>
        <location evidence="1">Membrane</location>
        <topology evidence="1">Single-pass type II membrane protein</topology>
    </subcellularLocation>
</comment>
<keyword evidence="8" id="KW-0961">Cell wall biogenesis/degradation</keyword>
<dbReference type="PANTHER" id="PTHR31361:SF15">
    <property type="entry name" value="GH16 DOMAIN-CONTAINING PROTEIN"/>
    <property type="match status" value="1"/>
</dbReference>
<evidence type="ECO:0000256" key="3">
    <source>
        <dbReference type="ARBA" id="ARBA00022692"/>
    </source>
</evidence>
<feature type="compositionally biased region" description="Polar residues" evidence="9">
    <location>
        <begin position="295"/>
        <end position="309"/>
    </location>
</feature>
<evidence type="ECO:0000256" key="2">
    <source>
        <dbReference type="ARBA" id="ARBA00010962"/>
    </source>
</evidence>
<evidence type="ECO:0000256" key="8">
    <source>
        <dbReference type="ARBA" id="ARBA00023316"/>
    </source>
</evidence>
<dbReference type="GeneID" id="66075311"/>
<comment type="similarity">
    <text evidence="2">Belongs to the SKN1/KRE6 family.</text>
</comment>
<accession>A0A9P7S6P3</accession>
<keyword evidence="6 10" id="KW-0472">Membrane</keyword>
<dbReference type="AlphaFoldDB" id="A0A9P7S6P3"/>
<sequence>MSVSSNNPPDHSDTPSVSSEEAGNPFTQNVVSSSAMSSAGSLVAPIDVVTGADANREMANNAGVGSGGITAGSATSRSTVAHSASRPVSRGSSVHLSGSNGPPRIPSTVSSGASSIMPSGFASSSIYNLPAGGKGSMVLYRLADPTSPHPPGLPSSAYPGSNPQSATNSNRNSSASDSVNVALIPPMKPFGGGGSNRSSVVSFGLGYGEDTDNKYPSLREHPSMGLLSVRSDGTGTSNGTVAGYGFGGLSLTTAARIANAESQSPFSHHPIHPPNLSPPTPAHSPGLGNPRPAFSNASGSTPGTPNTPMFSPLPLNAPRGLIPYAYDPAVDSLLPDDDEDVLHDPSASLEAEKKLYSKGGLLYHNGNRKGGSSSWSWRGIWNLGLLALMLLALIALFLLYPVITELHSRARNDAINGNIRVNATGQAPVLPNVRELVDKETPQSARTRKGFDGEEYELVFSDEFNEDGRTFWPGDDPYFEAMDFWYGVTGDSEWYDPQQVTTRDGALVITMDSADTLTPGLTPGSTAPFTPDENHNLAYRSGMLQSWNKLCFTNGYVEISVTLPGPNGEAEGYWPGAWTMGNLGRPGYRATTDGMWPYSYDACDVGSFPNQTMKDQSGPAAALSSERSWPQYDMKLSVLTGQRLSACSCPSSDHPGPWLDKENRYRGRGAPEIDIIEIQKDQKTDPITDIRLPGNVASQSVQFAPFSHDYTIVENNNTLTIYNASNTYTNPYHGSPLQQAVSGLTKVPADGYQGVPNQRYVTYGFEYWSDINDRDNGHITWQIDGKQSVTLRPGVVGPDTGAGGSQVGQRLVPEEPMAMVLNLGISQNWQNIRLNTLKFPAEMAFDYVRIYQRKGQQNIGCNPKDYPTTDYISRHLDQYSDSNKTLWEYQKPLNRLYDGCS</sequence>
<feature type="compositionally biased region" description="Low complexity" evidence="9">
    <location>
        <begin position="165"/>
        <end position="177"/>
    </location>
</feature>
<evidence type="ECO:0000256" key="9">
    <source>
        <dbReference type="SAM" id="MobiDB-lite"/>
    </source>
</evidence>
<dbReference type="SUPFAM" id="SSF49899">
    <property type="entry name" value="Concanavalin A-like lectins/glucanases"/>
    <property type="match status" value="1"/>
</dbReference>
<dbReference type="RefSeq" id="XP_043011966.1">
    <property type="nucleotide sequence ID" value="XM_043150876.1"/>
</dbReference>
<evidence type="ECO:0000256" key="1">
    <source>
        <dbReference type="ARBA" id="ARBA00004606"/>
    </source>
</evidence>
<dbReference type="KEGG" id="more:E1B28_006235"/>
<dbReference type="PROSITE" id="PS51762">
    <property type="entry name" value="GH16_2"/>
    <property type="match status" value="1"/>
</dbReference>
<dbReference type="Pfam" id="PF03935">
    <property type="entry name" value="SKN1_KRE6_Sbg1"/>
    <property type="match status" value="1"/>
</dbReference>
<protein>
    <recommendedName>
        <fullName evidence="11">GH16 domain-containing protein</fullName>
    </recommendedName>
</protein>
<feature type="compositionally biased region" description="Pro residues" evidence="9">
    <location>
        <begin position="272"/>
        <end position="282"/>
    </location>
</feature>
<evidence type="ECO:0000313" key="12">
    <source>
        <dbReference type="EMBL" id="KAG7095496.1"/>
    </source>
</evidence>
<keyword evidence="13" id="KW-1185">Reference proteome</keyword>
<comment type="caution">
    <text evidence="12">The sequence shown here is derived from an EMBL/GenBank/DDBJ whole genome shotgun (WGS) entry which is preliminary data.</text>
</comment>
<dbReference type="GO" id="GO:0005789">
    <property type="term" value="C:endoplasmic reticulum membrane"/>
    <property type="evidence" value="ECO:0007669"/>
    <property type="project" value="TreeGrafter"/>
</dbReference>
<gene>
    <name evidence="12" type="ORF">E1B28_006235</name>
</gene>
<feature type="domain" description="GH16" evidence="11">
    <location>
        <begin position="449"/>
        <end position="856"/>
    </location>
</feature>
<dbReference type="OrthoDB" id="2901778at2759"/>
<feature type="region of interest" description="Disordered" evidence="9">
    <location>
        <begin position="261"/>
        <end position="312"/>
    </location>
</feature>
<evidence type="ECO:0000313" key="13">
    <source>
        <dbReference type="Proteomes" id="UP001049176"/>
    </source>
</evidence>
<feature type="compositionally biased region" description="Polar residues" evidence="9">
    <location>
        <begin position="1"/>
        <end position="29"/>
    </location>
</feature>
<feature type="compositionally biased region" description="Polar residues" evidence="9">
    <location>
        <begin position="90"/>
        <end position="100"/>
    </location>
</feature>
<dbReference type="GO" id="GO:0031505">
    <property type="term" value="P:fungal-type cell wall organization"/>
    <property type="evidence" value="ECO:0007669"/>
    <property type="project" value="TreeGrafter"/>
</dbReference>
<dbReference type="Proteomes" id="UP001049176">
    <property type="component" value="Chromosome 3"/>
</dbReference>
<dbReference type="PANTHER" id="PTHR31361">
    <property type="entry name" value="BETA-GLUCAN SYNTHESIS-ASSOCIATED PROTEIN KRE6-RELATED"/>
    <property type="match status" value="1"/>
</dbReference>
<evidence type="ECO:0000256" key="4">
    <source>
        <dbReference type="ARBA" id="ARBA00022968"/>
    </source>
</evidence>
<keyword evidence="3 10" id="KW-0812">Transmembrane</keyword>
<dbReference type="InterPro" id="IPR000757">
    <property type="entry name" value="Beta-glucanase-like"/>
</dbReference>
<feature type="transmembrane region" description="Helical" evidence="10">
    <location>
        <begin position="379"/>
        <end position="403"/>
    </location>
</feature>
<dbReference type="EMBL" id="CM032183">
    <property type="protein sequence ID" value="KAG7095496.1"/>
    <property type="molecule type" value="Genomic_DNA"/>
</dbReference>
<dbReference type="GO" id="GO:0005886">
    <property type="term" value="C:plasma membrane"/>
    <property type="evidence" value="ECO:0007669"/>
    <property type="project" value="TreeGrafter"/>
</dbReference>
<feature type="region of interest" description="Disordered" evidence="9">
    <location>
        <begin position="142"/>
        <end position="177"/>
    </location>
</feature>
<keyword evidence="7" id="KW-0325">Glycoprotein</keyword>
<evidence type="ECO:0000256" key="7">
    <source>
        <dbReference type="ARBA" id="ARBA00023180"/>
    </source>
</evidence>
<evidence type="ECO:0000256" key="6">
    <source>
        <dbReference type="ARBA" id="ARBA00023136"/>
    </source>
</evidence>
<dbReference type="InterPro" id="IPR013320">
    <property type="entry name" value="ConA-like_dom_sf"/>
</dbReference>
<reference evidence="12" key="1">
    <citation type="journal article" date="2021" name="Genome Biol. Evol.">
        <title>The assembled and annotated genome of the fairy-ring fungus Marasmius oreades.</title>
        <authorList>
            <person name="Hiltunen M."/>
            <person name="Ament-Velasquez S.L."/>
            <person name="Johannesson H."/>
        </authorList>
    </citation>
    <scope>NUCLEOTIDE SEQUENCE</scope>
    <source>
        <strain evidence="12">03SP1</strain>
    </source>
</reference>
<name>A0A9P7S6P3_9AGAR</name>
<organism evidence="12 13">
    <name type="scientific">Marasmius oreades</name>
    <name type="common">fairy-ring Marasmius</name>
    <dbReference type="NCBI Taxonomy" id="181124"/>
    <lineage>
        <taxon>Eukaryota</taxon>
        <taxon>Fungi</taxon>
        <taxon>Dikarya</taxon>
        <taxon>Basidiomycota</taxon>
        <taxon>Agaricomycotina</taxon>
        <taxon>Agaricomycetes</taxon>
        <taxon>Agaricomycetidae</taxon>
        <taxon>Agaricales</taxon>
        <taxon>Marasmiineae</taxon>
        <taxon>Marasmiaceae</taxon>
        <taxon>Marasmius</taxon>
    </lineage>
</organism>
<keyword evidence="4" id="KW-0735">Signal-anchor</keyword>
<dbReference type="GO" id="GO:0006078">
    <property type="term" value="P:(1-&gt;6)-beta-D-glucan biosynthetic process"/>
    <property type="evidence" value="ECO:0007669"/>
    <property type="project" value="TreeGrafter"/>
</dbReference>
<evidence type="ECO:0000256" key="10">
    <source>
        <dbReference type="SAM" id="Phobius"/>
    </source>
</evidence>
<dbReference type="Gene3D" id="2.60.120.200">
    <property type="match status" value="2"/>
</dbReference>
<feature type="region of interest" description="Disordered" evidence="9">
    <location>
        <begin position="63"/>
        <end position="114"/>
    </location>
</feature>
<evidence type="ECO:0000256" key="5">
    <source>
        <dbReference type="ARBA" id="ARBA00022989"/>
    </source>
</evidence>
<dbReference type="InterPro" id="IPR005629">
    <property type="entry name" value="Skn1/Kre6/Sbg1"/>
</dbReference>
<evidence type="ECO:0000259" key="11">
    <source>
        <dbReference type="PROSITE" id="PS51762"/>
    </source>
</evidence>